<protein>
    <submittedName>
        <fullName evidence="7">DNA-binding transcriptional LysR family regulator</fullName>
    </submittedName>
</protein>
<dbReference type="CDD" id="cd08423">
    <property type="entry name" value="PBP2_LTTR_like_6"/>
    <property type="match status" value="1"/>
</dbReference>
<keyword evidence="8" id="KW-1185">Reference proteome</keyword>
<reference evidence="7 8" key="1">
    <citation type="submission" date="2019-06" db="EMBL/GenBank/DDBJ databases">
        <title>Sequencing the genomes of 1000 actinobacteria strains.</title>
        <authorList>
            <person name="Klenk H.-P."/>
        </authorList>
    </citation>
    <scope>NUCLEOTIDE SEQUENCE [LARGE SCALE GENOMIC DNA]</scope>
    <source>
        <strain evidence="7 8">DSM 45301</strain>
    </source>
</reference>
<evidence type="ECO:0000256" key="1">
    <source>
        <dbReference type="ARBA" id="ARBA00009437"/>
    </source>
</evidence>
<evidence type="ECO:0000313" key="7">
    <source>
        <dbReference type="EMBL" id="TQM11743.1"/>
    </source>
</evidence>
<evidence type="ECO:0000259" key="6">
    <source>
        <dbReference type="PROSITE" id="PS50931"/>
    </source>
</evidence>
<dbReference type="SUPFAM" id="SSF46785">
    <property type="entry name" value="Winged helix' DNA-binding domain"/>
    <property type="match status" value="1"/>
</dbReference>
<dbReference type="InterPro" id="IPR000847">
    <property type="entry name" value="LysR_HTH_N"/>
</dbReference>
<feature type="domain" description="HTH lysR-type" evidence="6">
    <location>
        <begin position="1"/>
        <end position="58"/>
    </location>
</feature>
<keyword evidence="3 7" id="KW-0238">DNA-binding</keyword>
<keyword evidence="2" id="KW-0805">Transcription regulation</keyword>
<dbReference type="Pfam" id="PF03466">
    <property type="entry name" value="LysR_substrate"/>
    <property type="match status" value="1"/>
</dbReference>
<evidence type="ECO:0000256" key="4">
    <source>
        <dbReference type="ARBA" id="ARBA00023163"/>
    </source>
</evidence>
<evidence type="ECO:0000256" key="2">
    <source>
        <dbReference type="ARBA" id="ARBA00023015"/>
    </source>
</evidence>
<dbReference type="RefSeq" id="WP_142056108.1">
    <property type="nucleotide sequence ID" value="NZ_VFPA01000002.1"/>
</dbReference>
<dbReference type="Pfam" id="PF00126">
    <property type="entry name" value="HTH_1"/>
    <property type="match status" value="1"/>
</dbReference>
<dbReference type="GO" id="GO:0003677">
    <property type="term" value="F:DNA binding"/>
    <property type="evidence" value="ECO:0007669"/>
    <property type="project" value="UniProtKB-KW"/>
</dbReference>
<comment type="similarity">
    <text evidence="1">Belongs to the LysR transcriptional regulatory family.</text>
</comment>
<dbReference type="PANTHER" id="PTHR30346:SF29">
    <property type="entry name" value="LYSR SUBSTRATE-BINDING"/>
    <property type="match status" value="1"/>
</dbReference>
<dbReference type="OrthoDB" id="4131546at2"/>
<evidence type="ECO:0000256" key="3">
    <source>
        <dbReference type="ARBA" id="ARBA00023125"/>
    </source>
</evidence>
<dbReference type="PANTHER" id="PTHR30346">
    <property type="entry name" value="TRANSCRIPTIONAL DUAL REGULATOR HCAR-RELATED"/>
    <property type="match status" value="1"/>
</dbReference>
<keyword evidence="4" id="KW-0804">Transcription</keyword>
<dbReference type="InterPro" id="IPR005119">
    <property type="entry name" value="LysR_subst-bd"/>
</dbReference>
<dbReference type="PROSITE" id="PS50931">
    <property type="entry name" value="HTH_LYSR"/>
    <property type="match status" value="1"/>
</dbReference>
<dbReference type="Gene3D" id="1.10.10.10">
    <property type="entry name" value="Winged helix-like DNA-binding domain superfamily/Winged helix DNA-binding domain"/>
    <property type="match status" value="1"/>
</dbReference>
<feature type="region of interest" description="Disordered" evidence="5">
    <location>
        <begin position="304"/>
        <end position="327"/>
    </location>
</feature>
<dbReference type="GO" id="GO:0032993">
    <property type="term" value="C:protein-DNA complex"/>
    <property type="evidence" value="ECO:0007669"/>
    <property type="project" value="TreeGrafter"/>
</dbReference>
<name>A0A543DQY8_9PSEU</name>
<organism evidence="7 8">
    <name type="scientific">Pseudonocardia kunmingensis</name>
    <dbReference type="NCBI Taxonomy" id="630975"/>
    <lineage>
        <taxon>Bacteria</taxon>
        <taxon>Bacillati</taxon>
        <taxon>Actinomycetota</taxon>
        <taxon>Actinomycetes</taxon>
        <taxon>Pseudonocardiales</taxon>
        <taxon>Pseudonocardiaceae</taxon>
        <taxon>Pseudonocardia</taxon>
    </lineage>
</organism>
<dbReference type="SUPFAM" id="SSF53850">
    <property type="entry name" value="Periplasmic binding protein-like II"/>
    <property type="match status" value="1"/>
</dbReference>
<proteinExistence type="inferred from homology"/>
<gene>
    <name evidence="7" type="ORF">FB558_4313</name>
</gene>
<accession>A0A543DQY8</accession>
<dbReference type="GO" id="GO:0003700">
    <property type="term" value="F:DNA-binding transcription factor activity"/>
    <property type="evidence" value="ECO:0007669"/>
    <property type="project" value="InterPro"/>
</dbReference>
<feature type="compositionally biased region" description="Basic and acidic residues" evidence="5">
    <location>
        <begin position="314"/>
        <end position="327"/>
    </location>
</feature>
<dbReference type="InterPro" id="IPR036388">
    <property type="entry name" value="WH-like_DNA-bd_sf"/>
</dbReference>
<dbReference type="AlphaFoldDB" id="A0A543DQY8"/>
<evidence type="ECO:0000313" key="8">
    <source>
        <dbReference type="Proteomes" id="UP000315677"/>
    </source>
</evidence>
<dbReference type="Proteomes" id="UP000315677">
    <property type="component" value="Unassembled WGS sequence"/>
</dbReference>
<evidence type="ECO:0000256" key="5">
    <source>
        <dbReference type="SAM" id="MobiDB-lite"/>
    </source>
</evidence>
<dbReference type="Gene3D" id="3.40.190.10">
    <property type="entry name" value="Periplasmic binding protein-like II"/>
    <property type="match status" value="2"/>
</dbReference>
<dbReference type="InterPro" id="IPR036390">
    <property type="entry name" value="WH_DNA-bd_sf"/>
</dbReference>
<sequence>MIDRRLRVLQAIARHGTVTAAAEVCRLTPSAASHQIQALARELGVALLEPVGRGVRLTPAARTLLAHGKSLTAAWERAQADLAAHRAGDVGGVLRFCGFSSAAAAVVPRALEHLRREHPALRVQLREGEPARAFDLLASDDADIAVVVATPDIPPVTDPAFDQDALYDEPLDVLVGPDHPLVGAADVALSDLAGDPWICSNPGRAYHQLVTLACASAGFAPDIAHYADEWDTGAALVARGFGVAMVPRLADLPTRHDTRRIPISTPPVPIRHVITAVRAGSQGRPTIAAGLEALRHVTAAAPLGLDPEGSEALSSRDRGAQDDPATR</sequence>
<dbReference type="EMBL" id="VFPA01000002">
    <property type="protein sequence ID" value="TQM11743.1"/>
    <property type="molecule type" value="Genomic_DNA"/>
</dbReference>
<comment type="caution">
    <text evidence="7">The sequence shown here is derived from an EMBL/GenBank/DDBJ whole genome shotgun (WGS) entry which is preliminary data.</text>
</comment>